<dbReference type="AlphaFoldDB" id="A0A4C1TDM6"/>
<feature type="region of interest" description="Disordered" evidence="1">
    <location>
        <begin position="1"/>
        <end position="27"/>
    </location>
</feature>
<protein>
    <submittedName>
        <fullName evidence="2">Uncharacterized protein</fullName>
    </submittedName>
</protein>
<dbReference type="EMBL" id="BGZK01000051">
    <property type="protein sequence ID" value="GBP12316.1"/>
    <property type="molecule type" value="Genomic_DNA"/>
</dbReference>
<reference evidence="2 3" key="1">
    <citation type="journal article" date="2019" name="Commun. Biol.">
        <title>The bagworm genome reveals a unique fibroin gene that provides high tensile strength.</title>
        <authorList>
            <person name="Kono N."/>
            <person name="Nakamura H."/>
            <person name="Ohtoshi R."/>
            <person name="Tomita M."/>
            <person name="Numata K."/>
            <person name="Arakawa K."/>
        </authorList>
    </citation>
    <scope>NUCLEOTIDE SEQUENCE [LARGE SCALE GENOMIC DNA]</scope>
</reference>
<dbReference type="Proteomes" id="UP000299102">
    <property type="component" value="Unassembled WGS sequence"/>
</dbReference>
<comment type="caution">
    <text evidence="2">The sequence shown here is derived from an EMBL/GenBank/DDBJ whole genome shotgun (WGS) entry which is preliminary data.</text>
</comment>
<proteinExistence type="predicted"/>
<evidence type="ECO:0000256" key="1">
    <source>
        <dbReference type="SAM" id="MobiDB-lite"/>
    </source>
</evidence>
<accession>A0A4C1TDM6</accession>
<keyword evidence="3" id="KW-1185">Reference proteome</keyword>
<organism evidence="2 3">
    <name type="scientific">Eumeta variegata</name>
    <name type="common">Bagworm moth</name>
    <name type="synonym">Eumeta japonica</name>
    <dbReference type="NCBI Taxonomy" id="151549"/>
    <lineage>
        <taxon>Eukaryota</taxon>
        <taxon>Metazoa</taxon>
        <taxon>Ecdysozoa</taxon>
        <taxon>Arthropoda</taxon>
        <taxon>Hexapoda</taxon>
        <taxon>Insecta</taxon>
        <taxon>Pterygota</taxon>
        <taxon>Neoptera</taxon>
        <taxon>Endopterygota</taxon>
        <taxon>Lepidoptera</taxon>
        <taxon>Glossata</taxon>
        <taxon>Ditrysia</taxon>
        <taxon>Tineoidea</taxon>
        <taxon>Psychidae</taxon>
        <taxon>Oiketicinae</taxon>
        <taxon>Eumeta</taxon>
    </lineage>
</organism>
<gene>
    <name evidence="2" type="ORF">EVAR_75757_1</name>
</gene>
<name>A0A4C1TDM6_EUMVA</name>
<sequence length="217" mass="24799">MFDIKDEPCSDRPVTDKVDAVSKKVEQERSEKRYLTQTITGATQCTGKASDQLLNDLAVNPTAAGVNYRRRRRATNGLNLLCTLMSRNDDAEGLQETHMASGSFTSEQYNWILSGGKKTQETGGVGIFIRKTEISEIIKIQRKSNSVLEFKKNKSKINRLALAKFRKAKFWKNRSPKNPTMIQNFKDARKKLLDLQEKENEEKCQHLFSQMHRVGRS</sequence>
<dbReference type="OrthoDB" id="7486483at2759"/>
<evidence type="ECO:0000313" key="3">
    <source>
        <dbReference type="Proteomes" id="UP000299102"/>
    </source>
</evidence>
<evidence type="ECO:0000313" key="2">
    <source>
        <dbReference type="EMBL" id="GBP12316.1"/>
    </source>
</evidence>